<dbReference type="AlphaFoldDB" id="A0A975C695"/>
<dbReference type="Proteomes" id="UP000663918">
    <property type="component" value="Chromosome"/>
</dbReference>
<dbReference type="KEGG" id="bgoe:IFJ75_03695"/>
<evidence type="ECO:0000313" key="2">
    <source>
        <dbReference type="Proteomes" id="UP000663918"/>
    </source>
</evidence>
<keyword evidence="2" id="KW-1185">Reference proteome</keyword>
<gene>
    <name evidence="1" type="ORF">IFJ75_03695</name>
</gene>
<name>A0A975C695_9CAUL</name>
<dbReference type="EMBL" id="CP062222">
    <property type="protein sequence ID" value="QTC92031.1"/>
    <property type="molecule type" value="Genomic_DNA"/>
</dbReference>
<evidence type="ECO:0000313" key="1">
    <source>
        <dbReference type="EMBL" id="QTC92031.1"/>
    </source>
</evidence>
<sequence length="122" mass="13207">MKRAAKAASIAARLHMALTQAETGQDQSIARLGRLAETLTRSRREAGLSPTVGQPVFDALSRAMAAQIESQRAMVDLHQALAEVQDRTAFRGIKLGGLDKDDIPGPRGLRMFPRLSLVEETA</sequence>
<reference evidence="1" key="1">
    <citation type="submission" date="2020-09" db="EMBL/GenBank/DDBJ databases">
        <title>Brevundimonas sp. LVF2 isolated from a puddle in Goettingen, Germany.</title>
        <authorList>
            <person name="Friedrich I."/>
            <person name="Klassen A."/>
            <person name="Hannes N."/>
            <person name="Schneider D."/>
            <person name="Hertel R."/>
            <person name="Daniel R."/>
        </authorList>
    </citation>
    <scope>NUCLEOTIDE SEQUENCE</scope>
    <source>
        <strain evidence="1">LVF2</strain>
    </source>
</reference>
<organism evidence="1 2">
    <name type="scientific">Brevundimonas goettingensis</name>
    <dbReference type="NCBI Taxonomy" id="2774190"/>
    <lineage>
        <taxon>Bacteria</taxon>
        <taxon>Pseudomonadati</taxon>
        <taxon>Pseudomonadota</taxon>
        <taxon>Alphaproteobacteria</taxon>
        <taxon>Caulobacterales</taxon>
        <taxon>Caulobacteraceae</taxon>
        <taxon>Brevundimonas</taxon>
    </lineage>
</organism>
<protein>
    <submittedName>
        <fullName evidence="1">Uncharacterized protein</fullName>
    </submittedName>
</protein>
<proteinExistence type="predicted"/>
<accession>A0A975C695</accession>
<dbReference type="RefSeq" id="WP_207871366.1">
    <property type="nucleotide sequence ID" value="NZ_CP062222.1"/>
</dbReference>